<name>A0A934NGL4_9BACT</name>
<reference evidence="17 18" key="1">
    <citation type="submission" date="2020-10" db="EMBL/GenBank/DDBJ databases">
        <title>Ca. Dormibacterota MAGs.</title>
        <authorList>
            <person name="Montgomery K."/>
        </authorList>
    </citation>
    <scope>NUCLEOTIDE SEQUENCE [LARGE SCALE GENOMIC DNA]</scope>
    <source>
        <strain evidence="17">Mitchell_Peninsula_5</strain>
    </source>
</reference>
<dbReference type="FunFam" id="2.40.30.30:FF:000003">
    <property type="entry name" value="Riboflavin biosynthesis protein"/>
    <property type="match status" value="1"/>
</dbReference>
<evidence type="ECO:0000256" key="9">
    <source>
        <dbReference type="ARBA" id="ARBA00022777"/>
    </source>
</evidence>
<evidence type="ECO:0000256" key="2">
    <source>
        <dbReference type="ARBA" id="ARBA00004726"/>
    </source>
</evidence>
<comment type="function">
    <text evidence="1">Catalyzes the phosphorylation of riboflavin to FMN followed by the adenylation of FMN to FAD.</text>
</comment>
<dbReference type="GO" id="GO:0009231">
    <property type="term" value="P:riboflavin biosynthetic process"/>
    <property type="evidence" value="ECO:0007669"/>
    <property type="project" value="InterPro"/>
</dbReference>
<dbReference type="InterPro" id="IPR002606">
    <property type="entry name" value="Riboflavin_kinase_bac"/>
</dbReference>
<accession>A0A934NGL4</accession>
<evidence type="ECO:0000256" key="10">
    <source>
        <dbReference type="ARBA" id="ARBA00022827"/>
    </source>
</evidence>
<evidence type="ECO:0000256" key="12">
    <source>
        <dbReference type="ARBA" id="ARBA00023268"/>
    </source>
</evidence>
<evidence type="ECO:0000256" key="15">
    <source>
        <dbReference type="PIRNR" id="PIRNR004491"/>
    </source>
</evidence>
<dbReference type="InterPro" id="IPR023465">
    <property type="entry name" value="Riboflavin_kinase_dom_sf"/>
</dbReference>
<feature type="domain" description="Riboflavin kinase" evidence="16">
    <location>
        <begin position="182"/>
        <end position="306"/>
    </location>
</feature>
<dbReference type="NCBIfam" id="NF004160">
    <property type="entry name" value="PRK05627.1-3"/>
    <property type="match status" value="1"/>
</dbReference>
<organism evidence="17 18">
    <name type="scientific">Candidatus Amunia macphersoniae</name>
    <dbReference type="NCBI Taxonomy" id="3127014"/>
    <lineage>
        <taxon>Bacteria</taxon>
        <taxon>Bacillati</taxon>
        <taxon>Candidatus Dormiibacterota</taxon>
        <taxon>Candidatus Dormibacteria</taxon>
        <taxon>Candidatus Aeolococcales</taxon>
        <taxon>Candidatus Aeolococcaceae</taxon>
        <taxon>Candidatus Amunia</taxon>
    </lineage>
</organism>
<dbReference type="EC" id="2.7.7.2" evidence="15"/>
<dbReference type="Gene3D" id="3.40.50.620">
    <property type="entry name" value="HUPs"/>
    <property type="match status" value="1"/>
</dbReference>
<keyword evidence="4 15" id="KW-0285">Flavoprotein</keyword>
<evidence type="ECO:0000259" key="16">
    <source>
        <dbReference type="SMART" id="SM00904"/>
    </source>
</evidence>
<dbReference type="GO" id="GO:0009398">
    <property type="term" value="P:FMN biosynthetic process"/>
    <property type="evidence" value="ECO:0007669"/>
    <property type="project" value="UniProtKB-UniRule"/>
</dbReference>
<keyword evidence="12" id="KW-0511">Multifunctional enzyme</keyword>
<dbReference type="InterPro" id="IPR015864">
    <property type="entry name" value="FAD_synthase"/>
</dbReference>
<dbReference type="AlphaFoldDB" id="A0A934NGL4"/>
<evidence type="ECO:0000256" key="8">
    <source>
        <dbReference type="ARBA" id="ARBA00022741"/>
    </source>
</evidence>
<evidence type="ECO:0000256" key="4">
    <source>
        <dbReference type="ARBA" id="ARBA00022630"/>
    </source>
</evidence>
<evidence type="ECO:0000313" key="18">
    <source>
        <dbReference type="Proteomes" id="UP000614410"/>
    </source>
</evidence>
<comment type="catalytic activity">
    <reaction evidence="14 15">
        <text>FMN + ATP + H(+) = FAD + diphosphate</text>
        <dbReference type="Rhea" id="RHEA:17237"/>
        <dbReference type="ChEBI" id="CHEBI:15378"/>
        <dbReference type="ChEBI" id="CHEBI:30616"/>
        <dbReference type="ChEBI" id="CHEBI:33019"/>
        <dbReference type="ChEBI" id="CHEBI:57692"/>
        <dbReference type="ChEBI" id="CHEBI:58210"/>
        <dbReference type="EC" id="2.7.7.2"/>
    </reaction>
</comment>
<evidence type="ECO:0000256" key="3">
    <source>
        <dbReference type="ARBA" id="ARBA00005201"/>
    </source>
</evidence>
<sequence length="313" mass="34144">MRVDSGLGRRQDGDAPVVLTIGNFDGVHRGHQALLDEVRVTAASMDAQTALLTFNPHPRCVLDPARCPQSLTTVAEKRDLLAHGGLDRLVVLGFTREVSSWGAEQFCDLLGDAFDLRALVVGHDFALGHKRQGDIAFLRDYGARHGIAVMQVGEVRAEAGAVSSSRIRELVSAGDVTGAMLLLGRPYFMDARVEHGKEVGRHLGYPTANLSIATEKCLPQAGVYAMWVRVGGRWHMAATNVGYRPTFGGDRLTVEAYLLDFSGDLYDHDVRAVFVERLREERAYASVDELVAQIGRDVDQARRLLTGVAPPSL</sequence>
<dbReference type="Gene3D" id="2.40.30.30">
    <property type="entry name" value="Riboflavin kinase-like"/>
    <property type="match status" value="1"/>
</dbReference>
<evidence type="ECO:0000256" key="6">
    <source>
        <dbReference type="ARBA" id="ARBA00022679"/>
    </source>
</evidence>
<keyword evidence="7 15" id="KW-0548">Nucleotidyltransferase</keyword>
<dbReference type="NCBIfam" id="NF004162">
    <property type="entry name" value="PRK05627.1-5"/>
    <property type="match status" value="1"/>
</dbReference>
<comment type="pathway">
    <text evidence="3 15">Cofactor biosynthesis; FMN biosynthesis; FMN from riboflavin (ATP route): step 1/1.</text>
</comment>
<dbReference type="SUPFAM" id="SSF82114">
    <property type="entry name" value="Riboflavin kinase-like"/>
    <property type="match status" value="1"/>
</dbReference>
<dbReference type="EC" id="2.7.1.26" evidence="15"/>
<dbReference type="SUPFAM" id="SSF52374">
    <property type="entry name" value="Nucleotidylyl transferase"/>
    <property type="match status" value="1"/>
</dbReference>
<proteinExistence type="inferred from homology"/>
<keyword evidence="6 15" id="KW-0808">Transferase</keyword>
<dbReference type="NCBIfam" id="TIGR00083">
    <property type="entry name" value="ribF"/>
    <property type="match status" value="1"/>
</dbReference>
<dbReference type="PIRSF" id="PIRSF004491">
    <property type="entry name" value="FAD_Synth"/>
    <property type="match status" value="1"/>
</dbReference>
<evidence type="ECO:0000256" key="1">
    <source>
        <dbReference type="ARBA" id="ARBA00002121"/>
    </source>
</evidence>
<keyword evidence="9 15" id="KW-0418">Kinase</keyword>
<gene>
    <name evidence="17" type="ORF">JF887_12125</name>
</gene>
<evidence type="ECO:0000256" key="7">
    <source>
        <dbReference type="ARBA" id="ARBA00022695"/>
    </source>
</evidence>
<evidence type="ECO:0000313" key="17">
    <source>
        <dbReference type="EMBL" id="MBJ7610160.1"/>
    </source>
</evidence>
<dbReference type="EMBL" id="JAEKNN010000058">
    <property type="protein sequence ID" value="MBJ7610160.1"/>
    <property type="molecule type" value="Genomic_DNA"/>
</dbReference>
<protein>
    <recommendedName>
        <fullName evidence="15">Riboflavin biosynthesis protein</fullName>
    </recommendedName>
    <domain>
        <recommendedName>
            <fullName evidence="15">Riboflavin kinase</fullName>
            <ecNumber evidence="15">2.7.1.26</ecNumber>
        </recommendedName>
        <alternativeName>
            <fullName evidence="15">Flavokinase</fullName>
        </alternativeName>
    </domain>
    <domain>
        <recommendedName>
            <fullName evidence="15">FMN adenylyltransferase</fullName>
            <ecNumber evidence="15">2.7.7.2</ecNumber>
        </recommendedName>
        <alternativeName>
            <fullName evidence="15">FAD pyrophosphorylase</fullName>
        </alternativeName>
        <alternativeName>
            <fullName evidence="15">FAD synthase</fullName>
        </alternativeName>
    </domain>
</protein>
<dbReference type="Pfam" id="PF01687">
    <property type="entry name" value="Flavokinase"/>
    <property type="match status" value="1"/>
</dbReference>
<evidence type="ECO:0000256" key="13">
    <source>
        <dbReference type="ARBA" id="ARBA00047880"/>
    </source>
</evidence>
<dbReference type="GO" id="GO:0008531">
    <property type="term" value="F:riboflavin kinase activity"/>
    <property type="evidence" value="ECO:0007669"/>
    <property type="project" value="UniProtKB-UniRule"/>
</dbReference>
<keyword evidence="11 15" id="KW-0067">ATP-binding</keyword>
<dbReference type="FunFam" id="3.40.50.620:FF:000021">
    <property type="entry name" value="Riboflavin biosynthesis protein"/>
    <property type="match status" value="1"/>
</dbReference>
<dbReference type="GO" id="GO:0003919">
    <property type="term" value="F:FMN adenylyltransferase activity"/>
    <property type="evidence" value="ECO:0007669"/>
    <property type="project" value="UniProtKB-UniRule"/>
</dbReference>
<dbReference type="CDD" id="cd02064">
    <property type="entry name" value="FAD_synthetase_N"/>
    <property type="match status" value="1"/>
</dbReference>
<comment type="catalytic activity">
    <reaction evidence="13 15">
        <text>riboflavin + ATP = FMN + ADP + H(+)</text>
        <dbReference type="Rhea" id="RHEA:14357"/>
        <dbReference type="ChEBI" id="CHEBI:15378"/>
        <dbReference type="ChEBI" id="CHEBI:30616"/>
        <dbReference type="ChEBI" id="CHEBI:57986"/>
        <dbReference type="ChEBI" id="CHEBI:58210"/>
        <dbReference type="ChEBI" id="CHEBI:456216"/>
        <dbReference type="EC" id="2.7.1.26"/>
    </reaction>
</comment>
<evidence type="ECO:0000256" key="11">
    <source>
        <dbReference type="ARBA" id="ARBA00022840"/>
    </source>
</evidence>
<keyword evidence="10 15" id="KW-0274">FAD</keyword>
<dbReference type="PANTHER" id="PTHR22749">
    <property type="entry name" value="RIBOFLAVIN KINASE/FMN ADENYLYLTRANSFERASE"/>
    <property type="match status" value="1"/>
</dbReference>
<dbReference type="PANTHER" id="PTHR22749:SF6">
    <property type="entry name" value="RIBOFLAVIN KINASE"/>
    <property type="match status" value="1"/>
</dbReference>
<dbReference type="Pfam" id="PF06574">
    <property type="entry name" value="FAD_syn"/>
    <property type="match status" value="1"/>
</dbReference>
<dbReference type="InterPro" id="IPR015865">
    <property type="entry name" value="Riboflavin_kinase_bac/euk"/>
</dbReference>
<keyword evidence="8 15" id="KW-0547">Nucleotide-binding</keyword>
<dbReference type="GO" id="GO:0005524">
    <property type="term" value="F:ATP binding"/>
    <property type="evidence" value="ECO:0007669"/>
    <property type="project" value="UniProtKB-UniRule"/>
</dbReference>
<evidence type="ECO:0000256" key="5">
    <source>
        <dbReference type="ARBA" id="ARBA00022643"/>
    </source>
</evidence>
<dbReference type="GO" id="GO:0006747">
    <property type="term" value="P:FAD biosynthetic process"/>
    <property type="evidence" value="ECO:0007669"/>
    <property type="project" value="UniProtKB-UniRule"/>
</dbReference>
<keyword evidence="5 15" id="KW-0288">FMN</keyword>
<dbReference type="SMART" id="SM00904">
    <property type="entry name" value="Flavokinase"/>
    <property type="match status" value="1"/>
</dbReference>
<dbReference type="Proteomes" id="UP000614410">
    <property type="component" value="Unassembled WGS sequence"/>
</dbReference>
<evidence type="ECO:0000256" key="14">
    <source>
        <dbReference type="ARBA" id="ARBA00049494"/>
    </source>
</evidence>
<dbReference type="InterPro" id="IPR023468">
    <property type="entry name" value="Riboflavin_kinase"/>
</dbReference>
<comment type="caution">
    <text evidence="17">The sequence shown here is derived from an EMBL/GenBank/DDBJ whole genome shotgun (WGS) entry which is preliminary data.</text>
</comment>
<comment type="similarity">
    <text evidence="15">Belongs to the ribF family.</text>
</comment>
<comment type="pathway">
    <text evidence="2 15">Cofactor biosynthesis; FAD biosynthesis; FAD from FMN: step 1/1.</text>
</comment>
<dbReference type="InterPro" id="IPR014729">
    <property type="entry name" value="Rossmann-like_a/b/a_fold"/>
</dbReference>